<dbReference type="EMBL" id="JANPWB010000008">
    <property type="protein sequence ID" value="KAJ1161613.1"/>
    <property type="molecule type" value="Genomic_DNA"/>
</dbReference>
<protein>
    <submittedName>
        <fullName evidence="1">Uncharacterized protein</fullName>
    </submittedName>
</protein>
<evidence type="ECO:0000313" key="2">
    <source>
        <dbReference type="Proteomes" id="UP001066276"/>
    </source>
</evidence>
<keyword evidence="2" id="KW-1185">Reference proteome</keyword>
<evidence type="ECO:0000313" key="1">
    <source>
        <dbReference type="EMBL" id="KAJ1161613.1"/>
    </source>
</evidence>
<organism evidence="1 2">
    <name type="scientific">Pleurodeles waltl</name>
    <name type="common">Iberian ribbed newt</name>
    <dbReference type="NCBI Taxonomy" id="8319"/>
    <lineage>
        <taxon>Eukaryota</taxon>
        <taxon>Metazoa</taxon>
        <taxon>Chordata</taxon>
        <taxon>Craniata</taxon>
        <taxon>Vertebrata</taxon>
        <taxon>Euteleostomi</taxon>
        <taxon>Amphibia</taxon>
        <taxon>Batrachia</taxon>
        <taxon>Caudata</taxon>
        <taxon>Salamandroidea</taxon>
        <taxon>Salamandridae</taxon>
        <taxon>Pleurodelinae</taxon>
        <taxon>Pleurodeles</taxon>
    </lineage>
</organism>
<gene>
    <name evidence="1" type="ORF">NDU88_002097</name>
</gene>
<reference evidence="1" key="1">
    <citation type="journal article" date="2022" name="bioRxiv">
        <title>Sequencing and chromosome-scale assembly of the giantPleurodeles waltlgenome.</title>
        <authorList>
            <person name="Brown T."/>
            <person name="Elewa A."/>
            <person name="Iarovenko S."/>
            <person name="Subramanian E."/>
            <person name="Araus A.J."/>
            <person name="Petzold A."/>
            <person name="Susuki M."/>
            <person name="Suzuki K.-i.T."/>
            <person name="Hayashi T."/>
            <person name="Toyoda A."/>
            <person name="Oliveira C."/>
            <person name="Osipova E."/>
            <person name="Leigh N.D."/>
            <person name="Simon A."/>
            <person name="Yun M.H."/>
        </authorList>
    </citation>
    <scope>NUCLEOTIDE SEQUENCE</scope>
    <source>
        <strain evidence="1">20211129_DDA</strain>
        <tissue evidence="1">Liver</tissue>
    </source>
</reference>
<name>A0AAV7SEJ7_PLEWA</name>
<dbReference type="Proteomes" id="UP001066276">
    <property type="component" value="Chromosome 4_2"/>
</dbReference>
<proteinExistence type="predicted"/>
<accession>A0AAV7SEJ7</accession>
<comment type="caution">
    <text evidence="1">The sequence shown here is derived from an EMBL/GenBank/DDBJ whole genome shotgun (WGS) entry which is preliminary data.</text>
</comment>
<sequence>MQQSSSKKLQRVQNTAAPLIKDIRKFNPISKALEELHGLSIKKRVTSKGLCTAHSSRSEQSPSAYLPILSPHISRMVLASQPSGKIIQPRTGNRAAVVRQSPVRRGVFDVRLRRGGFTVRGHEEICVVTKRANMHWATARSAGPTSWPSSAS</sequence>
<dbReference type="AlphaFoldDB" id="A0AAV7SEJ7"/>